<accession>A0ABP2XU40</accession>
<sequence length="125" mass="14258">MKCFMLVVFAASFFSNLSVAKASSLNVSPKVCVVSEQQEFCDLELKFKWQLSEPSDVCLYQQDTQLQCWQGVKKGQFSYKARVQVETIYSLINPLTGVSLASVQVEVQTAYAKKKHRLRSPWSFF</sequence>
<evidence type="ECO:0000313" key="2">
    <source>
        <dbReference type="EMBL" id="ERG59688.1"/>
    </source>
</evidence>
<feature type="chain" id="PRO_5045785515" description="DUF3019 domain-containing protein" evidence="1">
    <location>
        <begin position="21"/>
        <end position="125"/>
    </location>
</feature>
<evidence type="ECO:0000313" key="3">
    <source>
        <dbReference type="Proteomes" id="UP000016534"/>
    </source>
</evidence>
<dbReference type="Pfam" id="PF11456">
    <property type="entry name" value="DUF3019"/>
    <property type="match status" value="1"/>
</dbReference>
<reference evidence="2" key="2">
    <citation type="submission" date="2013-04" db="EMBL/GenBank/DDBJ databases">
        <title>Genome sequence of Pseudoalteromonas undina.</title>
        <authorList>
            <person name="Xie B.-B."/>
            <person name="Rong J.-C."/>
            <person name="Qin Q.-L."/>
            <person name="Shu Y.-L."/>
            <person name="Zhang Y.-Z."/>
        </authorList>
    </citation>
    <scope>NUCLEOTIDE SEQUENCE</scope>
    <source>
        <strain evidence="2">NCIMB 2128</strain>
    </source>
</reference>
<dbReference type="InterPro" id="IPR021559">
    <property type="entry name" value="DUF3019"/>
</dbReference>
<comment type="caution">
    <text evidence="2">The sequence shown here is derived from an EMBL/GenBank/DDBJ whole genome shotgun (WGS) entry which is preliminary data.</text>
</comment>
<feature type="signal peptide" evidence="1">
    <location>
        <begin position="1"/>
        <end position="20"/>
    </location>
</feature>
<keyword evidence="1" id="KW-0732">Signal</keyword>
<name>A0ABP2XU40_9GAMM</name>
<organism evidence="2 3">
    <name type="scientific">Pseudoalteromonas undina</name>
    <dbReference type="NCBI Taxonomy" id="43660"/>
    <lineage>
        <taxon>Bacteria</taxon>
        <taxon>Pseudomonadati</taxon>
        <taxon>Pseudomonadota</taxon>
        <taxon>Gammaproteobacteria</taxon>
        <taxon>Alteromonadales</taxon>
        <taxon>Pseudoalteromonadaceae</taxon>
        <taxon>Pseudoalteromonas</taxon>
    </lineage>
</organism>
<dbReference type="EMBL" id="AHCF02000038">
    <property type="protein sequence ID" value="ERG59688.1"/>
    <property type="molecule type" value="Genomic_DNA"/>
</dbReference>
<evidence type="ECO:0000256" key="1">
    <source>
        <dbReference type="SAM" id="SignalP"/>
    </source>
</evidence>
<gene>
    <name evidence="2" type="ORF">PUND_15184</name>
</gene>
<protein>
    <recommendedName>
        <fullName evidence="4">DUF3019 domain-containing protein</fullName>
    </recommendedName>
</protein>
<keyword evidence="3" id="KW-1185">Reference proteome</keyword>
<dbReference type="Proteomes" id="UP000016534">
    <property type="component" value="Unassembled WGS sequence"/>
</dbReference>
<proteinExistence type="predicted"/>
<evidence type="ECO:0008006" key="4">
    <source>
        <dbReference type="Google" id="ProtNLM"/>
    </source>
</evidence>
<reference evidence="2" key="1">
    <citation type="journal article" date="2012" name="J. Bacteriol.">
        <title>Genome sequences of type strains of seven species of the marine bacterium Pseudoalteromonas.</title>
        <authorList>
            <person name="Xie B.B."/>
            <person name="Shu Y.L."/>
            <person name="Qin Q.L."/>
            <person name="Rong J.C."/>
            <person name="Zhang X.Y."/>
            <person name="Chen X.L."/>
            <person name="Shi M."/>
            <person name="He H.L."/>
            <person name="Zhou B.C."/>
            <person name="Zhang Y.Z."/>
        </authorList>
    </citation>
    <scope>NUCLEOTIDE SEQUENCE [LARGE SCALE GENOMIC DNA]</scope>
    <source>
        <strain evidence="2">NCIMB 2128</strain>
    </source>
</reference>